<evidence type="ECO:0000256" key="3">
    <source>
        <dbReference type="ARBA" id="ARBA00023163"/>
    </source>
</evidence>
<dbReference type="InterPro" id="IPR029062">
    <property type="entry name" value="Class_I_gatase-like"/>
</dbReference>
<dbReference type="Gene3D" id="1.10.10.60">
    <property type="entry name" value="Homeodomain-like"/>
    <property type="match status" value="2"/>
</dbReference>
<evidence type="ECO:0000313" key="6">
    <source>
        <dbReference type="Proteomes" id="UP000603602"/>
    </source>
</evidence>
<sequence length="349" mass="37744">MSAQLPPLEAAIVVLPDCTPTVPYGLYEVFAAVGTAWPALTGEAPAARRIRPQLVAPDTAPFASAVGLPIAPQAAFAAVERCDLVVVGDLSLPPGASPRGRWPEAAAWLRQQFERGALVCSVCTGSLLLAEAGLLDGLPATTHWCATGLFREHYPLVRLHPERILVPAGPAHRIVTSGGQASWEDLALHLVARLCGEAEAVRIAKVFIFGDRSEGQLPFATMCRVARHEDAAIARSQAWIAEHYDHNNPVGEMAARSGLAERSFKRRFKAATGLTPLAYVHALRIEEAKHLLERSSTAVETIAAMVGYGDPAFFRRLFRRTAGVSPAQYRRRYQTIGHVQDDAPGRTQE</sequence>
<dbReference type="SMART" id="SM00342">
    <property type="entry name" value="HTH_ARAC"/>
    <property type="match status" value="1"/>
</dbReference>
<dbReference type="InterPro" id="IPR018060">
    <property type="entry name" value="HTH_AraC"/>
</dbReference>
<keyword evidence="6" id="KW-1185">Reference proteome</keyword>
<dbReference type="InterPro" id="IPR018062">
    <property type="entry name" value="HTH_AraC-typ_CS"/>
</dbReference>
<dbReference type="InterPro" id="IPR052158">
    <property type="entry name" value="INH-QAR"/>
</dbReference>
<dbReference type="SUPFAM" id="SSF52317">
    <property type="entry name" value="Class I glutamine amidotransferase-like"/>
    <property type="match status" value="1"/>
</dbReference>
<dbReference type="InterPro" id="IPR020449">
    <property type="entry name" value="Tscrpt_reg_AraC-type_HTH"/>
</dbReference>
<accession>A0ABR9BGY4</accession>
<proteinExistence type="predicted"/>
<organism evidence="5 6">
    <name type="scientific">Thauera sedimentorum</name>
    <dbReference type="NCBI Taxonomy" id="2767595"/>
    <lineage>
        <taxon>Bacteria</taxon>
        <taxon>Pseudomonadati</taxon>
        <taxon>Pseudomonadota</taxon>
        <taxon>Betaproteobacteria</taxon>
        <taxon>Rhodocyclales</taxon>
        <taxon>Zoogloeaceae</taxon>
        <taxon>Thauera</taxon>
    </lineage>
</organism>
<keyword evidence="2" id="KW-0238">DNA-binding</keyword>
<dbReference type="InterPro" id="IPR009057">
    <property type="entry name" value="Homeodomain-like_sf"/>
</dbReference>
<dbReference type="EMBL" id="JACYTO010000003">
    <property type="protein sequence ID" value="MBD8504712.1"/>
    <property type="molecule type" value="Genomic_DNA"/>
</dbReference>
<evidence type="ECO:0000313" key="5">
    <source>
        <dbReference type="EMBL" id="MBD8504712.1"/>
    </source>
</evidence>
<comment type="caution">
    <text evidence="5">The sequence shown here is derived from an EMBL/GenBank/DDBJ whole genome shotgun (WGS) entry which is preliminary data.</text>
</comment>
<gene>
    <name evidence="5" type="ORF">IFO67_17605</name>
</gene>
<keyword evidence="1" id="KW-0805">Transcription regulation</keyword>
<reference evidence="6" key="1">
    <citation type="submission" date="2023-07" db="EMBL/GenBank/DDBJ databases">
        <title>Thauera sp. CAU 1555 isolated from sand of Yaerae Beach.</title>
        <authorList>
            <person name="Kim W."/>
        </authorList>
    </citation>
    <scope>NUCLEOTIDE SEQUENCE [LARGE SCALE GENOMIC DNA]</scope>
    <source>
        <strain evidence="6">CAU 1555</strain>
    </source>
</reference>
<dbReference type="PROSITE" id="PS01124">
    <property type="entry name" value="HTH_ARAC_FAMILY_2"/>
    <property type="match status" value="1"/>
</dbReference>
<dbReference type="Pfam" id="PF01965">
    <property type="entry name" value="DJ-1_PfpI"/>
    <property type="match status" value="1"/>
</dbReference>
<feature type="domain" description="HTH araC/xylS-type" evidence="4">
    <location>
        <begin position="234"/>
        <end position="332"/>
    </location>
</feature>
<dbReference type="SUPFAM" id="SSF46689">
    <property type="entry name" value="Homeodomain-like"/>
    <property type="match status" value="2"/>
</dbReference>
<dbReference type="PANTHER" id="PTHR43130:SF11">
    <property type="entry name" value="TRANSCRIPTIONAL REGULATORY PROTEIN"/>
    <property type="match status" value="1"/>
</dbReference>
<dbReference type="CDD" id="cd03138">
    <property type="entry name" value="GATase1_AraC_2"/>
    <property type="match status" value="1"/>
</dbReference>
<dbReference type="InterPro" id="IPR002818">
    <property type="entry name" value="DJ-1/PfpI"/>
</dbReference>
<dbReference type="PROSITE" id="PS00041">
    <property type="entry name" value="HTH_ARAC_FAMILY_1"/>
    <property type="match status" value="1"/>
</dbReference>
<evidence type="ECO:0000256" key="1">
    <source>
        <dbReference type="ARBA" id="ARBA00023015"/>
    </source>
</evidence>
<dbReference type="Proteomes" id="UP000603602">
    <property type="component" value="Unassembled WGS sequence"/>
</dbReference>
<keyword evidence="3" id="KW-0804">Transcription</keyword>
<dbReference type="Pfam" id="PF12833">
    <property type="entry name" value="HTH_18"/>
    <property type="match status" value="1"/>
</dbReference>
<evidence type="ECO:0000256" key="2">
    <source>
        <dbReference type="ARBA" id="ARBA00023125"/>
    </source>
</evidence>
<dbReference type="PANTHER" id="PTHR43130">
    <property type="entry name" value="ARAC-FAMILY TRANSCRIPTIONAL REGULATOR"/>
    <property type="match status" value="1"/>
</dbReference>
<dbReference type="RefSeq" id="WP_187719538.1">
    <property type="nucleotide sequence ID" value="NZ_JACTAH010000003.1"/>
</dbReference>
<dbReference type="PRINTS" id="PR00032">
    <property type="entry name" value="HTHARAC"/>
</dbReference>
<dbReference type="Gene3D" id="3.40.50.880">
    <property type="match status" value="1"/>
</dbReference>
<protein>
    <submittedName>
        <fullName evidence="5">Helix-turn-helix domain-containing protein</fullName>
    </submittedName>
</protein>
<evidence type="ECO:0000259" key="4">
    <source>
        <dbReference type="PROSITE" id="PS01124"/>
    </source>
</evidence>
<name>A0ABR9BGY4_9RHOO</name>